<comment type="caution">
    <text evidence="1">The sequence shown here is derived from an EMBL/GenBank/DDBJ whole genome shotgun (WGS) entry which is preliminary data.</text>
</comment>
<gene>
    <name evidence="1" type="ORF">HGM15179_017144</name>
</gene>
<reference evidence="1" key="1">
    <citation type="submission" date="2019-04" db="EMBL/GenBank/DDBJ databases">
        <title>Genome assembly of Zosterops borbonicus 15179.</title>
        <authorList>
            <person name="Leroy T."/>
            <person name="Anselmetti Y."/>
            <person name="Tilak M.-K."/>
            <person name="Nabholz B."/>
        </authorList>
    </citation>
    <scope>NUCLEOTIDE SEQUENCE</scope>
    <source>
        <strain evidence="1">HGM_15179</strain>
        <tissue evidence="1">Muscle</tissue>
    </source>
</reference>
<dbReference type="EMBL" id="SWJQ01000970">
    <property type="protein sequence ID" value="TRZ09960.1"/>
    <property type="molecule type" value="Genomic_DNA"/>
</dbReference>
<proteinExistence type="predicted"/>
<dbReference type="OrthoDB" id="276744at2759"/>
<dbReference type="Proteomes" id="UP000796761">
    <property type="component" value="Unassembled WGS sequence"/>
</dbReference>
<keyword evidence="2" id="KW-1185">Reference proteome</keyword>
<evidence type="ECO:0000313" key="2">
    <source>
        <dbReference type="Proteomes" id="UP000796761"/>
    </source>
</evidence>
<protein>
    <submittedName>
        <fullName evidence="1">Uncharacterized protein</fullName>
    </submittedName>
</protein>
<sequence length="69" mass="8029">MKLGLFSQEISNRTRRNGLKLHCQRFKVEIRKNFFMKHPNVPSREVVVSPSLKVFKKLLNVANSAIDEC</sequence>
<dbReference type="AlphaFoldDB" id="A0A8K1G1C8"/>
<evidence type="ECO:0000313" key="1">
    <source>
        <dbReference type="EMBL" id="TRZ09960.1"/>
    </source>
</evidence>
<name>A0A8K1G1C8_9PASS</name>
<organism evidence="1 2">
    <name type="scientific">Zosterops borbonicus</name>
    <dbReference type="NCBI Taxonomy" id="364589"/>
    <lineage>
        <taxon>Eukaryota</taxon>
        <taxon>Metazoa</taxon>
        <taxon>Chordata</taxon>
        <taxon>Craniata</taxon>
        <taxon>Vertebrata</taxon>
        <taxon>Euteleostomi</taxon>
        <taxon>Archelosauria</taxon>
        <taxon>Archosauria</taxon>
        <taxon>Dinosauria</taxon>
        <taxon>Saurischia</taxon>
        <taxon>Theropoda</taxon>
        <taxon>Coelurosauria</taxon>
        <taxon>Aves</taxon>
        <taxon>Neognathae</taxon>
        <taxon>Neoaves</taxon>
        <taxon>Telluraves</taxon>
        <taxon>Australaves</taxon>
        <taxon>Passeriformes</taxon>
        <taxon>Sylvioidea</taxon>
        <taxon>Zosteropidae</taxon>
        <taxon>Zosterops</taxon>
    </lineage>
</organism>
<accession>A0A8K1G1C8</accession>